<organism evidence="1">
    <name type="scientific">marine sediment metagenome</name>
    <dbReference type="NCBI Taxonomy" id="412755"/>
    <lineage>
        <taxon>unclassified sequences</taxon>
        <taxon>metagenomes</taxon>
        <taxon>ecological metagenomes</taxon>
    </lineage>
</organism>
<feature type="non-terminal residue" evidence="1">
    <location>
        <position position="1"/>
    </location>
</feature>
<accession>X0SZM5</accession>
<reference evidence="1" key="1">
    <citation type="journal article" date="2014" name="Front. Microbiol.">
        <title>High frequency of phylogenetically diverse reductive dehalogenase-homologous genes in deep subseafloor sedimentary metagenomes.</title>
        <authorList>
            <person name="Kawai M."/>
            <person name="Futagami T."/>
            <person name="Toyoda A."/>
            <person name="Takaki Y."/>
            <person name="Nishi S."/>
            <person name="Hori S."/>
            <person name="Arai W."/>
            <person name="Tsubouchi T."/>
            <person name="Morono Y."/>
            <person name="Uchiyama I."/>
            <person name="Ito T."/>
            <person name="Fujiyama A."/>
            <person name="Inagaki F."/>
            <person name="Takami H."/>
        </authorList>
    </citation>
    <scope>NUCLEOTIDE SEQUENCE</scope>
    <source>
        <strain evidence="1">Expedition CK06-06</strain>
    </source>
</reference>
<gene>
    <name evidence="1" type="ORF">S01H1_14002</name>
</gene>
<name>X0SZM5_9ZZZZ</name>
<sequence length="134" mass="15552">PLEPAQIQDFLSAYKDGTHIEMKLAEWESGRSENASRYFHKLRDRYATAMGYTRDHGKAELKYSWGDWLPYDESFEPPKWAGEFVEIYDKIVFMKSTREYTKTQMGALIEGTIMSCFNNSIVIDDLIQEYGGKA</sequence>
<proteinExistence type="predicted"/>
<dbReference type="EMBL" id="BARS01007258">
    <property type="protein sequence ID" value="GAF80571.1"/>
    <property type="molecule type" value="Genomic_DNA"/>
</dbReference>
<evidence type="ECO:0000313" key="1">
    <source>
        <dbReference type="EMBL" id="GAF80571.1"/>
    </source>
</evidence>
<dbReference type="AlphaFoldDB" id="X0SZM5"/>
<comment type="caution">
    <text evidence="1">The sequence shown here is derived from an EMBL/GenBank/DDBJ whole genome shotgun (WGS) entry which is preliminary data.</text>
</comment>
<protein>
    <submittedName>
        <fullName evidence="1">Uncharacterized protein</fullName>
    </submittedName>
</protein>